<protein>
    <recommendedName>
        <fullName evidence="10">Alcohol dehydrogenase</fullName>
    </recommendedName>
</protein>
<gene>
    <name evidence="8" type="ORF">CSSPTR1EN2_LOCUS12076</name>
</gene>
<evidence type="ECO:0000256" key="1">
    <source>
        <dbReference type="ARBA" id="ARBA00001947"/>
    </source>
</evidence>
<dbReference type="InterPro" id="IPR002328">
    <property type="entry name" value="ADH_Zn_CS"/>
</dbReference>
<organism evidence="8 9">
    <name type="scientific">Sphagnum troendelagicum</name>
    <dbReference type="NCBI Taxonomy" id="128251"/>
    <lineage>
        <taxon>Eukaryota</taxon>
        <taxon>Viridiplantae</taxon>
        <taxon>Streptophyta</taxon>
        <taxon>Embryophyta</taxon>
        <taxon>Bryophyta</taxon>
        <taxon>Sphagnophytina</taxon>
        <taxon>Sphagnopsida</taxon>
        <taxon>Sphagnales</taxon>
        <taxon>Sphagnaceae</taxon>
        <taxon>Sphagnum</taxon>
    </lineage>
</organism>
<dbReference type="InterPro" id="IPR013154">
    <property type="entry name" value="ADH-like_N"/>
</dbReference>
<dbReference type="InterPro" id="IPR011032">
    <property type="entry name" value="GroES-like_sf"/>
</dbReference>
<dbReference type="Gene3D" id="3.90.180.10">
    <property type="entry name" value="Medium-chain alcohol dehydrogenases, catalytic domain"/>
    <property type="match status" value="1"/>
</dbReference>
<comment type="similarity">
    <text evidence="5">Belongs to the zinc-containing alcohol dehydrogenase family.</text>
</comment>
<evidence type="ECO:0000256" key="3">
    <source>
        <dbReference type="ARBA" id="ARBA00022833"/>
    </source>
</evidence>
<evidence type="ECO:0000259" key="7">
    <source>
        <dbReference type="Pfam" id="PF08240"/>
    </source>
</evidence>
<evidence type="ECO:0000256" key="5">
    <source>
        <dbReference type="RuleBase" id="RU361277"/>
    </source>
</evidence>
<dbReference type="SUPFAM" id="SSF51735">
    <property type="entry name" value="NAD(P)-binding Rossmann-fold domains"/>
    <property type="match status" value="1"/>
</dbReference>
<keyword evidence="9" id="KW-1185">Reference proteome</keyword>
<accession>A0ABP0U6K7</accession>
<evidence type="ECO:0000259" key="6">
    <source>
        <dbReference type="Pfam" id="PF00107"/>
    </source>
</evidence>
<keyword evidence="4" id="KW-0560">Oxidoreductase</keyword>
<evidence type="ECO:0000313" key="9">
    <source>
        <dbReference type="Proteomes" id="UP001497512"/>
    </source>
</evidence>
<name>A0ABP0U6K7_9BRYO</name>
<dbReference type="SUPFAM" id="SSF50129">
    <property type="entry name" value="GroES-like"/>
    <property type="match status" value="2"/>
</dbReference>
<evidence type="ECO:0008006" key="10">
    <source>
        <dbReference type="Google" id="ProtNLM"/>
    </source>
</evidence>
<evidence type="ECO:0000313" key="8">
    <source>
        <dbReference type="EMBL" id="CAK9214127.1"/>
    </source>
</evidence>
<dbReference type="Pfam" id="PF00107">
    <property type="entry name" value="ADH_zinc_N"/>
    <property type="match status" value="1"/>
</dbReference>
<dbReference type="InterPro" id="IPR013149">
    <property type="entry name" value="ADH-like_C"/>
</dbReference>
<reference evidence="8" key="1">
    <citation type="submission" date="2024-02" db="EMBL/GenBank/DDBJ databases">
        <authorList>
            <consortium name="ELIXIR-Norway"/>
            <consortium name="Elixir Norway"/>
        </authorList>
    </citation>
    <scope>NUCLEOTIDE SEQUENCE</scope>
</reference>
<dbReference type="PROSITE" id="PS00059">
    <property type="entry name" value="ADH_ZINC"/>
    <property type="match status" value="1"/>
</dbReference>
<evidence type="ECO:0000256" key="4">
    <source>
        <dbReference type="ARBA" id="ARBA00023002"/>
    </source>
</evidence>
<dbReference type="Pfam" id="PF08240">
    <property type="entry name" value="ADH_N"/>
    <property type="match status" value="1"/>
</dbReference>
<keyword evidence="2 5" id="KW-0479">Metal-binding</keyword>
<dbReference type="PANTHER" id="PTHR43880">
    <property type="entry name" value="ALCOHOL DEHYDROGENASE"/>
    <property type="match status" value="1"/>
</dbReference>
<dbReference type="InterPro" id="IPR036291">
    <property type="entry name" value="NAD(P)-bd_dom_sf"/>
</dbReference>
<dbReference type="Proteomes" id="UP001497512">
    <property type="component" value="Chromosome 2"/>
</dbReference>
<feature type="domain" description="Alcohol dehydrogenase-like C-terminal" evidence="6">
    <location>
        <begin position="213"/>
        <end position="346"/>
    </location>
</feature>
<sequence>MAASSSTMGKVIRCKAAVAYEPNKPMMFEDINVAPPQMSEVRIKMVNAAVCQSDLYFWKGKDVAKLFPRILGHEGAGIVESVGSNVKGIKAGDKCIPVWQAECKKCSKCKSSRTNICDTFVFNWGSGLMPSDKKTTRFTRVSDGKPIYHFFGISVFSQYTVVDEACVAKINPNADLSKICLLGCGIPTGVGSAWKIAKVHPKSTVAVFGLGTIGLAVVEACKVSGCSRIIGIARDEEKLARAMEFGLTDTLNTKAFNKPIEQVICEMTEGGMGVDYSFDCTGDPGIIYSALECCTPAGGVSIILGLVESSQVVKFHPGVLLWGRSWTSGLFGGYKGRTELPELVERCMKGHINLDHYITHHMPFSKINEAFDLLNQGGCIRCVMDYDK</sequence>
<evidence type="ECO:0000256" key="2">
    <source>
        <dbReference type="ARBA" id="ARBA00022723"/>
    </source>
</evidence>
<proteinExistence type="inferred from homology"/>
<keyword evidence="3 5" id="KW-0862">Zinc</keyword>
<dbReference type="Gene3D" id="3.40.50.720">
    <property type="entry name" value="NAD(P)-binding Rossmann-like Domain"/>
    <property type="match status" value="1"/>
</dbReference>
<comment type="cofactor">
    <cofactor evidence="1 5">
        <name>Zn(2+)</name>
        <dbReference type="ChEBI" id="CHEBI:29105"/>
    </cofactor>
</comment>
<dbReference type="PANTHER" id="PTHR43880:SF56">
    <property type="entry name" value="ALCOHOL DEHYDROGENASE-LIKE 4"/>
    <property type="match status" value="1"/>
</dbReference>
<feature type="domain" description="Alcohol dehydrogenase-like N-terminal" evidence="7">
    <location>
        <begin position="39"/>
        <end position="170"/>
    </location>
</feature>
<dbReference type="EMBL" id="OZ019894">
    <property type="protein sequence ID" value="CAK9214127.1"/>
    <property type="molecule type" value="Genomic_DNA"/>
</dbReference>